<gene>
    <name evidence="1" type="ORF">ACFSVM_17580</name>
</gene>
<organism evidence="1 2">
    <name type="scientific">Paenibacillus shunpengii</name>
    <dbReference type="NCBI Taxonomy" id="2054424"/>
    <lineage>
        <taxon>Bacteria</taxon>
        <taxon>Bacillati</taxon>
        <taxon>Bacillota</taxon>
        <taxon>Bacilli</taxon>
        <taxon>Bacillales</taxon>
        <taxon>Paenibacillaceae</taxon>
        <taxon>Paenibacillus</taxon>
    </lineage>
</organism>
<comment type="caution">
    <text evidence="1">The sequence shown here is derived from an EMBL/GenBank/DDBJ whole genome shotgun (WGS) entry which is preliminary data.</text>
</comment>
<proteinExistence type="predicted"/>
<name>A0ABW5SRC9_9BACL</name>
<accession>A0ABW5SRC9</accession>
<protein>
    <submittedName>
        <fullName evidence="1">Uncharacterized protein</fullName>
    </submittedName>
</protein>
<dbReference type="EMBL" id="JBHUMJ010000004">
    <property type="protein sequence ID" value="MFD2702276.1"/>
    <property type="molecule type" value="Genomic_DNA"/>
</dbReference>
<reference evidence="2" key="1">
    <citation type="journal article" date="2019" name="Int. J. Syst. Evol. Microbiol.">
        <title>The Global Catalogue of Microorganisms (GCM) 10K type strain sequencing project: providing services to taxonomists for standard genome sequencing and annotation.</title>
        <authorList>
            <consortium name="The Broad Institute Genomics Platform"/>
            <consortium name="The Broad Institute Genome Sequencing Center for Infectious Disease"/>
            <person name="Wu L."/>
            <person name="Ma J."/>
        </authorList>
    </citation>
    <scope>NUCLEOTIDE SEQUENCE [LARGE SCALE GENOMIC DNA]</scope>
    <source>
        <strain evidence="2">KCTC 33849</strain>
    </source>
</reference>
<sequence length="207" mass="24304">MGINFHSAADVLLELDVEPLWQGFRKVAYAIYNSSEVFLFHHPKFQSDTFHQLKWDQPFVGNTLIMYKDHPTAIVNVEGIEDMAEIKSLLVHELFHGFQYLCEEKRFPDELLGLTYPLLEENVELRSRERQCLRLALEASDTQIRDGHLSEFFKFRSRRKELLGSCFTYETRVETIEGPAYYVELKAYAKESTQSLRSILNLFGWNR</sequence>
<evidence type="ECO:0000313" key="1">
    <source>
        <dbReference type="EMBL" id="MFD2702276.1"/>
    </source>
</evidence>
<dbReference type="Proteomes" id="UP001597540">
    <property type="component" value="Unassembled WGS sequence"/>
</dbReference>
<keyword evidence="2" id="KW-1185">Reference proteome</keyword>
<evidence type="ECO:0000313" key="2">
    <source>
        <dbReference type="Proteomes" id="UP001597540"/>
    </source>
</evidence>
<dbReference type="RefSeq" id="WP_379263641.1">
    <property type="nucleotide sequence ID" value="NZ_JBHUMJ010000004.1"/>
</dbReference>